<keyword evidence="4" id="KW-0132">Cell division</keyword>
<feature type="coiled-coil region" evidence="7">
    <location>
        <begin position="98"/>
        <end position="125"/>
    </location>
</feature>
<dbReference type="AlphaFoldDB" id="A0A9D1S8X8"/>
<dbReference type="NCBIfam" id="TIGR03544">
    <property type="entry name" value="DivI1A_domain"/>
    <property type="match status" value="1"/>
</dbReference>
<comment type="caution">
    <text evidence="8">The sequence shown here is derived from an EMBL/GenBank/DDBJ whole genome shotgun (WGS) entry which is preliminary data.</text>
</comment>
<dbReference type="Gene3D" id="6.10.250.660">
    <property type="match status" value="1"/>
</dbReference>
<reference evidence="8" key="1">
    <citation type="submission" date="2020-10" db="EMBL/GenBank/DDBJ databases">
        <authorList>
            <person name="Gilroy R."/>
        </authorList>
    </citation>
    <scope>NUCLEOTIDE SEQUENCE</scope>
    <source>
        <strain evidence="8">CHK195-15760</strain>
    </source>
</reference>
<dbReference type="PANTHER" id="PTHR35794:SF2">
    <property type="entry name" value="CELL DIVISION PROTEIN DIVIVA"/>
    <property type="match status" value="1"/>
</dbReference>
<evidence type="ECO:0000256" key="2">
    <source>
        <dbReference type="ARBA" id="ARBA00009008"/>
    </source>
</evidence>
<accession>A0A9D1S8X8</accession>
<dbReference type="EMBL" id="DVNH01000022">
    <property type="protein sequence ID" value="HIU51634.1"/>
    <property type="molecule type" value="Genomic_DNA"/>
</dbReference>
<dbReference type="PANTHER" id="PTHR35794">
    <property type="entry name" value="CELL DIVISION PROTEIN DIVIVA"/>
    <property type="match status" value="1"/>
</dbReference>
<evidence type="ECO:0000256" key="4">
    <source>
        <dbReference type="ARBA" id="ARBA00022618"/>
    </source>
</evidence>
<reference evidence="8" key="2">
    <citation type="journal article" date="2021" name="PeerJ">
        <title>Extensive microbial diversity within the chicken gut microbiome revealed by metagenomics and culture.</title>
        <authorList>
            <person name="Gilroy R."/>
            <person name="Ravi A."/>
            <person name="Getino M."/>
            <person name="Pursley I."/>
            <person name="Horton D.L."/>
            <person name="Alikhan N.F."/>
            <person name="Baker D."/>
            <person name="Gharbi K."/>
            <person name="Hall N."/>
            <person name="Watson M."/>
            <person name="Adriaenssens E.M."/>
            <person name="Foster-Nyarko E."/>
            <person name="Jarju S."/>
            <person name="Secka A."/>
            <person name="Antonio M."/>
            <person name="Oren A."/>
            <person name="Chaudhuri R.R."/>
            <person name="La Ragione R."/>
            <person name="Hildebrand F."/>
            <person name="Pallen M.J."/>
        </authorList>
    </citation>
    <scope>NUCLEOTIDE SEQUENCE</scope>
    <source>
        <strain evidence="8">CHK195-15760</strain>
    </source>
</reference>
<dbReference type="GO" id="GO:0051301">
    <property type="term" value="P:cell division"/>
    <property type="evidence" value="ECO:0007669"/>
    <property type="project" value="UniProtKB-KW"/>
</dbReference>
<dbReference type="Pfam" id="PF05103">
    <property type="entry name" value="DivIVA"/>
    <property type="match status" value="1"/>
</dbReference>
<comment type="subcellular location">
    <subcellularLocation>
        <location evidence="1">Cytoplasm</location>
    </subcellularLocation>
</comment>
<protein>
    <submittedName>
        <fullName evidence="8">DivIVA domain-containing protein</fullName>
    </submittedName>
</protein>
<keyword evidence="3" id="KW-0963">Cytoplasm</keyword>
<proteinExistence type="inferred from homology"/>
<evidence type="ECO:0000256" key="5">
    <source>
        <dbReference type="ARBA" id="ARBA00023054"/>
    </source>
</evidence>
<evidence type="ECO:0000256" key="6">
    <source>
        <dbReference type="ARBA" id="ARBA00023306"/>
    </source>
</evidence>
<evidence type="ECO:0000256" key="3">
    <source>
        <dbReference type="ARBA" id="ARBA00022490"/>
    </source>
</evidence>
<feature type="coiled-coil region" evidence="7">
    <location>
        <begin position="30"/>
        <end position="64"/>
    </location>
</feature>
<dbReference type="GO" id="GO:0005737">
    <property type="term" value="C:cytoplasm"/>
    <property type="evidence" value="ECO:0007669"/>
    <property type="project" value="UniProtKB-SubCell"/>
</dbReference>
<organism evidence="8 9">
    <name type="scientific">Candidatus Merdicola faecigallinarum</name>
    <dbReference type="NCBI Taxonomy" id="2840862"/>
    <lineage>
        <taxon>Bacteria</taxon>
        <taxon>Bacillati</taxon>
        <taxon>Bacillota</taxon>
        <taxon>Clostridia</taxon>
        <taxon>Candidatus Merdicola</taxon>
    </lineage>
</organism>
<dbReference type="InterPro" id="IPR019933">
    <property type="entry name" value="DivIVA_domain"/>
</dbReference>
<comment type="similarity">
    <text evidence="2">Belongs to the DivIVA family.</text>
</comment>
<evidence type="ECO:0000313" key="9">
    <source>
        <dbReference type="Proteomes" id="UP000824093"/>
    </source>
</evidence>
<keyword evidence="5 7" id="KW-0175">Coiled coil</keyword>
<keyword evidence="6" id="KW-0131">Cell cycle</keyword>
<evidence type="ECO:0000256" key="7">
    <source>
        <dbReference type="SAM" id="Coils"/>
    </source>
</evidence>
<name>A0A9D1S8X8_9FIRM</name>
<evidence type="ECO:0000313" key="8">
    <source>
        <dbReference type="EMBL" id="HIU51634.1"/>
    </source>
</evidence>
<gene>
    <name evidence="8" type="ORF">IAB70_03320</name>
</gene>
<sequence length="151" mass="17542">MMLTPLDIENKKFSKQMMNGYSVEEVDDFLDELTADYEKAYKESNESRAKIEQLTKDMEHYKNIESTLQSTLIMAQSTAEEVKKVARQQAEQIVNDAKGNAQKTVDDLEQEIVIKRKELEDVKKQFDIYKAKMEALLISQLELLKDINKDD</sequence>
<dbReference type="Proteomes" id="UP000824093">
    <property type="component" value="Unassembled WGS sequence"/>
</dbReference>
<evidence type="ECO:0000256" key="1">
    <source>
        <dbReference type="ARBA" id="ARBA00004496"/>
    </source>
</evidence>
<dbReference type="InterPro" id="IPR007793">
    <property type="entry name" value="DivIVA_fam"/>
</dbReference>